<dbReference type="InterPro" id="IPR020537">
    <property type="entry name" value="ATP_synth_F0_csu_DDCD_BS"/>
</dbReference>
<evidence type="ECO:0000256" key="12">
    <source>
        <dbReference type="SAM" id="SignalP"/>
    </source>
</evidence>
<evidence type="ECO:0000256" key="1">
    <source>
        <dbReference type="ARBA" id="ARBA00004141"/>
    </source>
</evidence>
<dbReference type="EMBL" id="JAIOIU010000109">
    <property type="protein sequence ID" value="MBZ0160279.1"/>
    <property type="molecule type" value="Genomic_DNA"/>
</dbReference>
<keyword evidence="4 11" id="KW-0138">CF(0)</keyword>
<comment type="similarity">
    <text evidence="2 11">Belongs to the ATPase C chain family.</text>
</comment>
<feature type="signal peptide" evidence="12">
    <location>
        <begin position="1"/>
        <end position="26"/>
    </location>
</feature>
<keyword evidence="11" id="KW-0066">ATP synthesis</keyword>
<evidence type="ECO:0000313" key="14">
    <source>
        <dbReference type="EMBL" id="MBZ0160279.1"/>
    </source>
</evidence>
<dbReference type="InterPro" id="IPR000454">
    <property type="entry name" value="ATP_synth_F0_csu"/>
</dbReference>
<comment type="function">
    <text evidence="11">Key component of the F(0) channel; it plays a direct role in translocation across the membrane. A homomeric c-ring of between 10-14 subunits forms the central stalk rotor element with the F(1) delta and epsilon subunits.</text>
</comment>
<comment type="function">
    <text evidence="11">F(1)F(0) ATP synthase produces ATP from ADP in the presence of a proton or sodium gradient. F-type ATPases consist of two structural domains, F(1) containing the extramembraneous catalytic core and F(0) containing the membrane proton channel, linked together by a central stalk and a peripheral stalk. During catalysis, ATP synthesis in the catalytic domain of F(1) is coupled via a rotary mechanism of the central stalk subunits to proton translocation.</text>
</comment>
<dbReference type="CDD" id="cd18121">
    <property type="entry name" value="ATP-synt_Fo_c"/>
    <property type="match status" value="1"/>
</dbReference>
<dbReference type="SUPFAM" id="SSF81333">
    <property type="entry name" value="F1F0 ATP synthase subunit C"/>
    <property type="match status" value="1"/>
</dbReference>
<dbReference type="GO" id="GO:0033177">
    <property type="term" value="C:proton-transporting two-sector ATPase complex, proton-transporting domain"/>
    <property type="evidence" value="ECO:0007669"/>
    <property type="project" value="InterPro"/>
</dbReference>
<dbReference type="Gene3D" id="1.20.120.610">
    <property type="entry name" value="lithium bound rotor ring of v- atpase"/>
    <property type="match status" value="1"/>
</dbReference>
<evidence type="ECO:0000256" key="10">
    <source>
        <dbReference type="ARBA" id="ARBA00023136"/>
    </source>
</evidence>
<keyword evidence="6 11" id="KW-0375">Hydrogen ion transport</keyword>
<evidence type="ECO:0000256" key="7">
    <source>
        <dbReference type="ARBA" id="ARBA00022989"/>
    </source>
</evidence>
<feature type="chain" id="PRO_5042459241" description="ATP synthase subunit c" evidence="12">
    <location>
        <begin position="27"/>
        <end position="126"/>
    </location>
</feature>
<organism evidence="14 15">
    <name type="scientific">Candidatus Methylomirabilis tolerans</name>
    <dbReference type="NCBI Taxonomy" id="3123416"/>
    <lineage>
        <taxon>Bacteria</taxon>
        <taxon>Candidatus Methylomirabilota</taxon>
        <taxon>Candidatus Methylomirabilia</taxon>
        <taxon>Candidatus Methylomirabilales</taxon>
        <taxon>Candidatus Methylomirabilaceae</taxon>
        <taxon>Candidatus Methylomirabilis</taxon>
    </lineage>
</organism>
<dbReference type="GO" id="GO:0046933">
    <property type="term" value="F:proton-transporting ATP synthase activity, rotational mechanism"/>
    <property type="evidence" value="ECO:0007669"/>
    <property type="project" value="UniProtKB-UniRule"/>
</dbReference>
<gene>
    <name evidence="11" type="primary">atpE</name>
    <name evidence="14" type="ORF">K8G79_09115</name>
</gene>
<feature type="site" description="Reversibly protonated during proton transport" evidence="11">
    <location>
        <position position="99"/>
    </location>
</feature>
<keyword evidence="11" id="KW-1003">Cell membrane</keyword>
<evidence type="ECO:0000256" key="5">
    <source>
        <dbReference type="ARBA" id="ARBA00022692"/>
    </source>
</evidence>
<dbReference type="InterPro" id="IPR002379">
    <property type="entry name" value="ATPase_proteolipid_c-like_dom"/>
</dbReference>
<keyword evidence="9 11" id="KW-0446">Lipid-binding</keyword>
<keyword evidence="7 11" id="KW-1133">Transmembrane helix</keyword>
<comment type="subcellular location">
    <subcellularLocation>
        <location evidence="11">Cell membrane</location>
        <topology evidence="11">Multi-pass membrane protein</topology>
    </subcellularLocation>
    <subcellularLocation>
        <location evidence="1">Membrane</location>
        <topology evidence="1">Multi-pass membrane protein</topology>
    </subcellularLocation>
</comment>
<dbReference type="GO" id="GO:0045259">
    <property type="term" value="C:proton-transporting ATP synthase complex"/>
    <property type="evidence" value="ECO:0007669"/>
    <property type="project" value="UniProtKB-KW"/>
</dbReference>
<dbReference type="PROSITE" id="PS00605">
    <property type="entry name" value="ATPASE_C"/>
    <property type="match status" value="1"/>
</dbReference>
<dbReference type="HAMAP" id="MF_01396">
    <property type="entry name" value="ATP_synth_c_bact"/>
    <property type="match status" value="1"/>
</dbReference>
<keyword evidence="5 11" id="KW-0812">Transmembrane</keyword>
<keyword evidence="8 11" id="KW-0406">Ion transport</keyword>
<name>A0AAJ1AIN6_9BACT</name>
<feature type="transmembrane region" description="Helical" evidence="11">
    <location>
        <begin position="42"/>
        <end position="64"/>
    </location>
</feature>
<dbReference type="InterPro" id="IPR035921">
    <property type="entry name" value="F/V-ATP_Csub_sf"/>
</dbReference>
<evidence type="ECO:0000256" key="2">
    <source>
        <dbReference type="ARBA" id="ARBA00006704"/>
    </source>
</evidence>
<keyword evidence="10 11" id="KW-0472">Membrane</keyword>
<evidence type="ECO:0000256" key="6">
    <source>
        <dbReference type="ARBA" id="ARBA00022781"/>
    </source>
</evidence>
<evidence type="ECO:0000256" key="3">
    <source>
        <dbReference type="ARBA" id="ARBA00022448"/>
    </source>
</evidence>
<keyword evidence="3 11" id="KW-0813">Transport</keyword>
<dbReference type="GO" id="GO:0005886">
    <property type="term" value="C:plasma membrane"/>
    <property type="evidence" value="ECO:0007669"/>
    <property type="project" value="UniProtKB-SubCell"/>
</dbReference>
<accession>A0AAJ1AIN6</accession>
<comment type="caution">
    <text evidence="14">The sequence shown here is derived from an EMBL/GenBank/DDBJ whole genome shotgun (WGS) entry which is preliminary data.</text>
</comment>
<evidence type="ECO:0000256" key="11">
    <source>
        <dbReference type="HAMAP-Rule" id="MF_01396"/>
    </source>
</evidence>
<dbReference type="PRINTS" id="PR00124">
    <property type="entry name" value="ATPASEC"/>
</dbReference>
<evidence type="ECO:0000259" key="13">
    <source>
        <dbReference type="Pfam" id="PF00137"/>
    </source>
</evidence>
<protein>
    <recommendedName>
        <fullName evidence="11">ATP synthase subunit c</fullName>
    </recommendedName>
    <alternativeName>
        <fullName evidence="11">ATP synthase F(0) sector subunit c</fullName>
    </alternativeName>
    <alternativeName>
        <fullName evidence="11">F-type ATPase subunit c</fullName>
        <shortName evidence="11">F-ATPase subunit c</shortName>
    </alternativeName>
    <alternativeName>
        <fullName evidence="11">Lipid-binding protein</fullName>
    </alternativeName>
</protein>
<reference evidence="14 15" key="1">
    <citation type="journal article" date="2021" name="bioRxiv">
        <title>Unraveling nitrogen, sulfur and carbon metabolic pathways and microbial community transcriptional responses to substrate deprivation and toxicity stresses in a bioreactor mimicking anoxic brackish coastal sediment conditions.</title>
        <authorList>
            <person name="Martins P.D."/>
            <person name="Echeveste M.J."/>
            <person name="Arshad A."/>
            <person name="Kurth J."/>
            <person name="Ouboter H."/>
            <person name="Jetten M.S.M."/>
            <person name="Welte C.U."/>
        </authorList>
    </citation>
    <scope>NUCLEOTIDE SEQUENCE [LARGE SCALE GENOMIC DNA]</scope>
    <source>
        <strain evidence="14">MAG_38</strain>
    </source>
</reference>
<feature type="transmembrane region" description="Helical" evidence="11">
    <location>
        <begin position="89"/>
        <end position="115"/>
    </location>
</feature>
<keyword evidence="12" id="KW-0732">Signal</keyword>
<feature type="domain" description="V-ATPase proteolipid subunit C-like" evidence="13">
    <location>
        <begin position="51"/>
        <end position="112"/>
    </location>
</feature>
<evidence type="ECO:0000256" key="9">
    <source>
        <dbReference type="ARBA" id="ARBA00023121"/>
    </source>
</evidence>
<dbReference type="Pfam" id="PF00137">
    <property type="entry name" value="ATP-synt_C"/>
    <property type="match status" value="1"/>
</dbReference>
<evidence type="ECO:0000256" key="8">
    <source>
        <dbReference type="ARBA" id="ARBA00023065"/>
    </source>
</evidence>
<evidence type="ECO:0000313" key="15">
    <source>
        <dbReference type="Proteomes" id="UP001197609"/>
    </source>
</evidence>
<dbReference type="GO" id="GO:0008289">
    <property type="term" value="F:lipid binding"/>
    <property type="evidence" value="ECO:0007669"/>
    <property type="project" value="UniProtKB-KW"/>
</dbReference>
<dbReference type="Proteomes" id="UP001197609">
    <property type="component" value="Unassembled WGS sequence"/>
</dbReference>
<evidence type="ECO:0000256" key="4">
    <source>
        <dbReference type="ARBA" id="ARBA00022547"/>
    </source>
</evidence>
<proteinExistence type="inferred from homology"/>
<sequence>MSRTQGAFALLLVTVLLVFGSQVAFAAEGVAPESSTASGSSLFFVVSVLTGGFAMAIASGAAAIGQSRAIVSALDAMGRQPAAAPKIQVAMIIGLALIESLAIYVLLVALIIFFANPFIKYVVPGA</sequence>
<dbReference type="AlphaFoldDB" id="A0AAJ1AIN6"/>